<feature type="compositionally biased region" description="Basic and acidic residues" evidence="10">
    <location>
        <begin position="171"/>
        <end position="187"/>
    </location>
</feature>
<accession>A0A3Q2U8S8</accession>
<feature type="compositionally biased region" description="Basic and acidic residues" evidence="10">
    <location>
        <begin position="203"/>
        <end position="214"/>
    </location>
</feature>
<dbReference type="PANTHER" id="PTHR13080:SF13">
    <property type="entry name" value="ATP SYNTHASE SUBUNIT F, MITOCHONDRIAL"/>
    <property type="match status" value="1"/>
</dbReference>
<dbReference type="GO" id="GO:0046933">
    <property type="term" value="F:proton-transporting ATP synthase activity, rotational mechanism"/>
    <property type="evidence" value="ECO:0007669"/>
    <property type="project" value="TreeGrafter"/>
</dbReference>
<keyword evidence="6" id="KW-0406">Ion transport</keyword>
<proteinExistence type="inferred from homology"/>
<keyword evidence="5" id="KW-0375">Hydrogen ion transport</keyword>
<comment type="subcellular location">
    <subcellularLocation>
        <location evidence="1">Mitochondrion membrane</location>
    </subcellularLocation>
</comment>
<feature type="compositionally biased region" description="Pro residues" evidence="10">
    <location>
        <begin position="398"/>
        <end position="408"/>
    </location>
</feature>
<keyword evidence="3" id="KW-0813">Transport</keyword>
<dbReference type="AlphaFoldDB" id="A0A3Q2U8S8"/>
<keyword evidence="11" id="KW-1133">Transmembrane helix</keyword>
<reference evidence="12" key="2">
    <citation type="submission" date="2025-09" db="UniProtKB">
        <authorList>
            <consortium name="Ensembl"/>
        </authorList>
    </citation>
    <scope>IDENTIFICATION</scope>
</reference>
<keyword evidence="11" id="KW-0812">Transmembrane</keyword>
<feature type="compositionally biased region" description="Polar residues" evidence="10">
    <location>
        <begin position="368"/>
        <end position="377"/>
    </location>
</feature>
<evidence type="ECO:0000313" key="12">
    <source>
        <dbReference type="Ensembl" id="ENSFHEP00000026470.1"/>
    </source>
</evidence>
<dbReference type="Pfam" id="PF10206">
    <property type="entry name" value="WRW"/>
    <property type="match status" value="1"/>
</dbReference>
<evidence type="ECO:0000256" key="6">
    <source>
        <dbReference type="ARBA" id="ARBA00023065"/>
    </source>
</evidence>
<dbReference type="PANTHER" id="PTHR13080">
    <property type="entry name" value="ATP SYNTHASE F CHAIN, MITOCHONDRIAL-RELATED"/>
    <property type="match status" value="1"/>
</dbReference>
<reference evidence="12" key="1">
    <citation type="submission" date="2025-08" db="UniProtKB">
        <authorList>
            <consortium name="Ensembl"/>
        </authorList>
    </citation>
    <scope>IDENTIFICATION</scope>
</reference>
<feature type="compositionally biased region" description="Low complexity" evidence="10">
    <location>
        <begin position="121"/>
        <end position="137"/>
    </location>
</feature>
<protein>
    <submittedName>
        <fullName evidence="12">Uncharacterized protein</fullName>
    </submittedName>
</protein>
<evidence type="ECO:0000256" key="1">
    <source>
        <dbReference type="ARBA" id="ARBA00004325"/>
    </source>
</evidence>
<dbReference type="GO" id="GO:0042776">
    <property type="term" value="P:proton motive force-driven mitochondrial ATP synthesis"/>
    <property type="evidence" value="ECO:0007669"/>
    <property type="project" value="TreeGrafter"/>
</dbReference>
<keyword evidence="8 11" id="KW-0472">Membrane</keyword>
<dbReference type="InterPro" id="IPR019344">
    <property type="entry name" value="F1F0-ATPsyn_F_prd"/>
</dbReference>
<comment type="similarity">
    <text evidence="2">Belongs to the ATPase F chain family.</text>
</comment>
<dbReference type="GO" id="GO:0045259">
    <property type="term" value="C:proton-transporting ATP synthase complex"/>
    <property type="evidence" value="ECO:0007669"/>
    <property type="project" value="UniProtKB-KW"/>
</dbReference>
<dbReference type="Proteomes" id="UP000265000">
    <property type="component" value="Unplaced"/>
</dbReference>
<evidence type="ECO:0000256" key="5">
    <source>
        <dbReference type="ARBA" id="ARBA00022781"/>
    </source>
</evidence>
<dbReference type="STRING" id="8078.ENSFHEP00000026470"/>
<evidence type="ECO:0000256" key="3">
    <source>
        <dbReference type="ARBA" id="ARBA00022448"/>
    </source>
</evidence>
<name>A0A3Q2U8S8_FUNHE</name>
<evidence type="ECO:0000256" key="10">
    <source>
        <dbReference type="SAM" id="MobiDB-lite"/>
    </source>
</evidence>
<evidence type="ECO:0000256" key="9">
    <source>
        <dbReference type="ARBA" id="ARBA00023310"/>
    </source>
</evidence>
<dbReference type="OrthoDB" id="8921675at2759"/>
<dbReference type="GO" id="GO:0031966">
    <property type="term" value="C:mitochondrial membrane"/>
    <property type="evidence" value="ECO:0007669"/>
    <property type="project" value="UniProtKB-SubCell"/>
</dbReference>
<keyword evidence="9" id="KW-0066">ATP synthesis</keyword>
<sequence length="520" mass="55462">MSSDVCPFCGKTYKRLKSHLPHCKAAGSSKKTPTTQDVAATQKASSDPAAALSKATSEGKKTKPMSSLATDVTPERSEKGAVPSLKPAPTADGSSSSSSPASVVLYPKKKKTQSLADQIRTTSLSTSPSSPLSSTLSKPKKKSLRALIEAAKSGHVAKEAPDGTGSSSKDSGGRRTRDQTETKEVADSLKGASVISVPAHAKANREPKTKKTKDVLSTTNYASDVLDSDKNNTSPVRVRDNFWVDGEWETEEGAGNGLFLKPGGDRQMKVTLQDVKATLGRRQSGRPSVLSRIAAADKLSSGISLGADLSLGTLAAESQKHGVNHWPTSAPQSDKQLSTETRPRGLQLFQKQSEALEAAAERAKVKRGTSSPSTNESPKGGLLSVSAPLNQSSCLVLQPPPPPAPPAAAAPSSPGTVEDSRLDVGKKTVGEKPQEGLLTQRKLGQVTLKELPDWLASRTPSRPTDVIEMVRRGWLWYYRKYFHVKKGGVGGASMLLAGYCVLGYIWSYPRIKLSRWRKYH</sequence>
<evidence type="ECO:0000256" key="4">
    <source>
        <dbReference type="ARBA" id="ARBA00022547"/>
    </source>
</evidence>
<feature type="region of interest" description="Disordered" evidence="10">
    <location>
        <begin position="24"/>
        <end position="214"/>
    </location>
</feature>
<dbReference type="GeneID" id="105926443"/>
<dbReference type="Ensembl" id="ENSFHET00000002616.1">
    <property type="protein sequence ID" value="ENSFHEP00000026470.1"/>
    <property type="gene ID" value="ENSFHEG00000000798.1"/>
</dbReference>
<dbReference type="GeneTree" id="ENSGT00940000167489"/>
<evidence type="ECO:0000256" key="7">
    <source>
        <dbReference type="ARBA" id="ARBA00023128"/>
    </source>
</evidence>
<feature type="region of interest" description="Disordered" evidence="10">
    <location>
        <begin position="357"/>
        <end position="421"/>
    </location>
</feature>
<organism evidence="12 13">
    <name type="scientific">Fundulus heteroclitus</name>
    <name type="common">Killifish</name>
    <name type="synonym">Mummichog</name>
    <dbReference type="NCBI Taxonomy" id="8078"/>
    <lineage>
        <taxon>Eukaryota</taxon>
        <taxon>Metazoa</taxon>
        <taxon>Chordata</taxon>
        <taxon>Craniata</taxon>
        <taxon>Vertebrata</taxon>
        <taxon>Euteleostomi</taxon>
        <taxon>Actinopterygii</taxon>
        <taxon>Neopterygii</taxon>
        <taxon>Teleostei</taxon>
        <taxon>Neoteleostei</taxon>
        <taxon>Acanthomorphata</taxon>
        <taxon>Ovalentaria</taxon>
        <taxon>Atherinomorphae</taxon>
        <taxon>Cyprinodontiformes</taxon>
        <taxon>Fundulidae</taxon>
        <taxon>Fundulus</taxon>
    </lineage>
</organism>
<feature type="transmembrane region" description="Helical" evidence="11">
    <location>
        <begin position="489"/>
        <end position="508"/>
    </location>
</feature>
<keyword evidence="4" id="KW-0138">CF(0)</keyword>
<evidence type="ECO:0000256" key="2">
    <source>
        <dbReference type="ARBA" id="ARBA00005895"/>
    </source>
</evidence>
<evidence type="ECO:0000256" key="8">
    <source>
        <dbReference type="ARBA" id="ARBA00023136"/>
    </source>
</evidence>
<keyword evidence="7" id="KW-0496">Mitochondrion</keyword>
<evidence type="ECO:0000256" key="11">
    <source>
        <dbReference type="SAM" id="Phobius"/>
    </source>
</evidence>
<feature type="compositionally biased region" description="Polar residues" evidence="10">
    <location>
        <begin position="29"/>
        <end position="45"/>
    </location>
</feature>
<evidence type="ECO:0000313" key="13">
    <source>
        <dbReference type="Proteomes" id="UP000265000"/>
    </source>
</evidence>
<keyword evidence="13" id="KW-1185">Reference proteome</keyword>